<accession>A0A6L3MY69</accession>
<evidence type="ECO:0000259" key="2">
    <source>
        <dbReference type="Pfam" id="PF03537"/>
    </source>
</evidence>
<evidence type="ECO:0000313" key="3">
    <source>
        <dbReference type="EMBL" id="KAB0638430.1"/>
    </source>
</evidence>
<dbReference type="SUPFAM" id="SSF51445">
    <property type="entry name" value="(Trans)glycosidases"/>
    <property type="match status" value="1"/>
</dbReference>
<feature type="chain" id="PRO_5027038405" evidence="1">
    <location>
        <begin position="31"/>
        <end position="292"/>
    </location>
</feature>
<keyword evidence="1" id="KW-0732">Signal</keyword>
<dbReference type="EMBL" id="VZOK01000014">
    <property type="protein sequence ID" value="KAB0638430.1"/>
    <property type="molecule type" value="Genomic_DNA"/>
</dbReference>
<feature type="signal peptide" evidence="1">
    <location>
        <begin position="1"/>
        <end position="30"/>
    </location>
</feature>
<reference evidence="3 4" key="1">
    <citation type="submission" date="2019-09" db="EMBL/GenBank/DDBJ databases">
        <title>Draft genome sequences of 48 bacterial type strains from the CCUG.</title>
        <authorList>
            <person name="Tunovic T."/>
            <person name="Pineiro-Iglesias B."/>
            <person name="Unosson C."/>
            <person name="Inganas E."/>
            <person name="Ohlen M."/>
            <person name="Cardew S."/>
            <person name="Jensie-Markopoulos S."/>
            <person name="Salva-Serra F."/>
            <person name="Jaen-Luchoro D."/>
            <person name="Karlsson R."/>
            <person name="Svensson-Stadler L."/>
            <person name="Chun J."/>
            <person name="Moore E."/>
        </authorList>
    </citation>
    <scope>NUCLEOTIDE SEQUENCE [LARGE SCALE GENOMIC DNA]</scope>
    <source>
        <strain evidence="3 4">CCUG 65686</strain>
    </source>
</reference>
<dbReference type="InterPro" id="IPR013785">
    <property type="entry name" value="Aldolase_TIM"/>
</dbReference>
<dbReference type="Pfam" id="PF03537">
    <property type="entry name" value="Glyco_hydro_114"/>
    <property type="match status" value="1"/>
</dbReference>
<gene>
    <name evidence="3" type="ORF">F7R25_11655</name>
</gene>
<evidence type="ECO:0000313" key="4">
    <source>
        <dbReference type="Proteomes" id="UP000473470"/>
    </source>
</evidence>
<feature type="domain" description="Glycoside-hydrolase family GH114 TIM-barrel" evidence="2">
    <location>
        <begin position="47"/>
        <end position="280"/>
    </location>
</feature>
<dbReference type="InterPro" id="IPR017853">
    <property type="entry name" value="GH"/>
</dbReference>
<dbReference type="InterPro" id="IPR004352">
    <property type="entry name" value="GH114_TIM-barrel"/>
</dbReference>
<proteinExistence type="predicted"/>
<sequence length="292" mass="32234">MNRKLAMAKAYSAAMLIGACMAVASQSASAADWPPTLDPNPAVQPPKWDWQLAVPIVVNPDTTIRIYDIDMFENEHSGAVQTLHGKGYHVICYLDVGSWENWRDDAAQFPTSILGNTYSGFHDERWLDVRGVNPAKSTTGTALATILGARFDRAKNMGCDAIEPDNIDGYDTTAHGSTGFPLTYADQIYFNLWVAAQVHGRGMLVGLKNDINQAHDAQIYNAFDFVVSEQCVQYNECGFFSNFLALNKPVFEAEYKLALAKMCPVAKANRLSSIKKRPALNSSREDCSAYYP</sequence>
<dbReference type="PROSITE" id="PS51257">
    <property type="entry name" value="PROKAR_LIPOPROTEIN"/>
    <property type="match status" value="1"/>
</dbReference>
<dbReference type="AlphaFoldDB" id="A0A6L3MY69"/>
<evidence type="ECO:0000256" key="1">
    <source>
        <dbReference type="SAM" id="SignalP"/>
    </source>
</evidence>
<comment type="caution">
    <text evidence="3">The sequence shown here is derived from an EMBL/GenBank/DDBJ whole genome shotgun (WGS) entry which is preliminary data.</text>
</comment>
<dbReference type="PANTHER" id="PTHR35273:SF2">
    <property type="entry name" value="ALPHA-GALACTOSIDASE"/>
    <property type="match status" value="1"/>
</dbReference>
<dbReference type="Gene3D" id="3.20.20.70">
    <property type="entry name" value="Aldolase class I"/>
    <property type="match status" value="1"/>
</dbReference>
<organism evidence="3 4">
    <name type="scientific">Burkholderia stagnalis</name>
    <dbReference type="NCBI Taxonomy" id="1503054"/>
    <lineage>
        <taxon>Bacteria</taxon>
        <taxon>Pseudomonadati</taxon>
        <taxon>Pseudomonadota</taxon>
        <taxon>Betaproteobacteria</taxon>
        <taxon>Burkholderiales</taxon>
        <taxon>Burkholderiaceae</taxon>
        <taxon>Burkholderia</taxon>
        <taxon>Burkholderia cepacia complex</taxon>
    </lineage>
</organism>
<protein>
    <submittedName>
        <fullName evidence="3">Endo alpha-1,4 polygalactosaminidase</fullName>
    </submittedName>
</protein>
<dbReference type="PANTHER" id="PTHR35273">
    <property type="entry name" value="ALPHA-1,4 POLYGALACTOSAMINIDASE, PUTATIVE (AFU_ORTHOLOGUE AFUA_3G07890)-RELATED"/>
    <property type="match status" value="1"/>
</dbReference>
<name>A0A6L3MY69_9BURK</name>
<dbReference type="Proteomes" id="UP000473470">
    <property type="component" value="Unassembled WGS sequence"/>
</dbReference>